<comment type="caution">
    <text evidence="2">The sequence shown here is derived from an EMBL/GenBank/DDBJ whole genome shotgun (WGS) entry which is preliminary data.</text>
</comment>
<dbReference type="AlphaFoldDB" id="A0A2N1P3R1"/>
<gene>
    <name evidence="2" type="ORF">RhiirC2_767798</name>
</gene>
<dbReference type="VEuPathDB" id="FungiDB:RhiirA1_480125"/>
<dbReference type="VEuPathDB" id="FungiDB:FUN_016425"/>
<dbReference type="Proteomes" id="UP000233469">
    <property type="component" value="Unassembled WGS sequence"/>
</dbReference>
<reference evidence="2 3" key="2">
    <citation type="submission" date="2017-10" db="EMBL/GenBank/DDBJ databases">
        <title>Extensive intraspecific genome diversity in a model arbuscular mycorrhizal fungus.</title>
        <authorList>
            <person name="Chen E.C.H."/>
            <person name="Morin E."/>
            <person name="Baudet D."/>
            <person name="Noel J."/>
            <person name="Ndikumana S."/>
            <person name="Charron P."/>
            <person name="St-Onge C."/>
            <person name="Giorgi J."/>
            <person name="Grigoriev I.V."/>
            <person name="Roux C."/>
            <person name="Martin F.M."/>
            <person name="Corradi N."/>
        </authorList>
    </citation>
    <scope>NUCLEOTIDE SEQUENCE [LARGE SCALE GENOMIC DNA]</scope>
    <source>
        <strain evidence="2 3">C2</strain>
    </source>
</reference>
<proteinExistence type="predicted"/>
<feature type="compositionally biased region" description="Basic and acidic residues" evidence="1">
    <location>
        <begin position="312"/>
        <end position="330"/>
    </location>
</feature>
<protein>
    <submittedName>
        <fullName evidence="2">Uncharacterized protein</fullName>
    </submittedName>
</protein>
<reference evidence="2 3" key="1">
    <citation type="submission" date="2016-04" db="EMBL/GenBank/DDBJ databases">
        <title>Genome analyses suggest a sexual origin of heterokaryosis in a supposedly ancient asexual fungus.</title>
        <authorList>
            <person name="Ropars J."/>
            <person name="Sedzielewska K."/>
            <person name="Noel J."/>
            <person name="Charron P."/>
            <person name="Farinelli L."/>
            <person name="Marton T."/>
            <person name="Kruger M."/>
            <person name="Pelin A."/>
            <person name="Brachmann A."/>
            <person name="Corradi N."/>
        </authorList>
    </citation>
    <scope>NUCLEOTIDE SEQUENCE [LARGE SCALE GENOMIC DNA]</scope>
    <source>
        <strain evidence="2 3">C2</strain>
    </source>
</reference>
<sequence length="378" mass="43222">MSQSELSEFFDASAPYYCGFKASDIGSCLYKIWNDSVRPRNFLGADNEDDFDLPQEVLDTIEPKLTRKEIQDSLILAFRKTCLEIFPKWDPKTITIASSSDAKKMSYHISTFGMKLPNIARVAVFTELIRKKLPVALQANSIIDNIANKSSFSLRMLGSPKYNEKTGEHVRVKKAIYPKDSLIFDFMIRPPNDESEVVKSSLLDILEPRVQRIDDTNSETTEAEFELVETLLKEAGIEGYSLSYPSENFPNKFPLSRISPSHCLICDREHDSDHAYIIRNKKSYSFFCYRANNDREPGSRKPSKKLTISETALDREQKLPSPTKLDRSRISDPNDRFVWGDLIDMSTSGRKFSRNEVYEAIQATVPVFKQHQDYGCSK</sequence>
<accession>A0A2N1P3R1</accession>
<name>A0A2N1P3R1_9GLOM</name>
<organism evidence="2 3">
    <name type="scientific">Rhizophagus irregularis</name>
    <dbReference type="NCBI Taxonomy" id="588596"/>
    <lineage>
        <taxon>Eukaryota</taxon>
        <taxon>Fungi</taxon>
        <taxon>Fungi incertae sedis</taxon>
        <taxon>Mucoromycota</taxon>
        <taxon>Glomeromycotina</taxon>
        <taxon>Glomeromycetes</taxon>
        <taxon>Glomerales</taxon>
        <taxon>Glomeraceae</taxon>
        <taxon>Rhizophagus</taxon>
    </lineage>
</organism>
<evidence type="ECO:0000256" key="1">
    <source>
        <dbReference type="SAM" id="MobiDB-lite"/>
    </source>
</evidence>
<evidence type="ECO:0000313" key="3">
    <source>
        <dbReference type="Proteomes" id="UP000233469"/>
    </source>
</evidence>
<feature type="region of interest" description="Disordered" evidence="1">
    <location>
        <begin position="311"/>
        <end position="330"/>
    </location>
</feature>
<evidence type="ECO:0000313" key="2">
    <source>
        <dbReference type="EMBL" id="PKK80713.1"/>
    </source>
</evidence>
<dbReference type="EMBL" id="LLXL01000007">
    <property type="protein sequence ID" value="PKK80713.1"/>
    <property type="molecule type" value="Genomic_DNA"/>
</dbReference>